<organism evidence="1 2">
    <name type="scientific">Pyronema omphalodes (strain CBS 100304)</name>
    <name type="common">Pyronema confluens</name>
    <dbReference type="NCBI Taxonomy" id="1076935"/>
    <lineage>
        <taxon>Eukaryota</taxon>
        <taxon>Fungi</taxon>
        <taxon>Dikarya</taxon>
        <taxon>Ascomycota</taxon>
        <taxon>Pezizomycotina</taxon>
        <taxon>Pezizomycetes</taxon>
        <taxon>Pezizales</taxon>
        <taxon>Pyronemataceae</taxon>
        <taxon>Pyronema</taxon>
    </lineage>
</organism>
<dbReference type="SUPFAM" id="SSF52047">
    <property type="entry name" value="RNI-like"/>
    <property type="match status" value="1"/>
</dbReference>
<proteinExistence type="predicted"/>
<dbReference type="AlphaFoldDB" id="U4LJ76"/>
<dbReference type="OMA" id="TKQMNAE"/>
<gene>
    <name evidence="1" type="ORF">PCON_11084</name>
</gene>
<reference evidence="1 2" key="1">
    <citation type="journal article" date="2013" name="PLoS Genet.">
        <title>The genome and development-dependent transcriptomes of Pyronema confluens: a window into fungal evolution.</title>
        <authorList>
            <person name="Traeger S."/>
            <person name="Altegoer F."/>
            <person name="Freitag M."/>
            <person name="Gabaldon T."/>
            <person name="Kempken F."/>
            <person name="Kumar A."/>
            <person name="Marcet-Houben M."/>
            <person name="Poggeler S."/>
            <person name="Stajich J.E."/>
            <person name="Nowrousian M."/>
        </authorList>
    </citation>
    <scope>NUCLEOTIDE SEQUENCE [LARGE SCALE GENOMIC DNA]</scope>
    <source>
        <strain evidence="2">CBS 100304</strain>
        <tissue evidence="1">Vegetative mycelium</tissue>
    </source>
</reference>
<dbReference type="eggNOG" id="ENOG502R9EV">
    <property type="taxonomic scope" value="Eukaryota"/>
</dbReference>
<dbReference type="Gene3D" id="3.80.10.10">
    <property type="entry name" value="Ribonuclease Inhibitor"/>
    <property type="match status" value="1"/>
</dbReference>
<dbReference type="EMBL" id="HF935622">
    <property type="protein sequence ID" value="CCX31617.1"/>
    <property type="molecule type" value="Genomic_DNA"/>
</dbReference>
<evidence type="ECO:0000313" key="2">
    <source>
        <dbReference type="Proteomes" id="UP000018144"/>
    </source>
</evidence>
<sequence>MTQKEVLEHRYLNEDTTILQTVTQQTDIDEPHYLNEVTTAPQTFCYPTPEPPSPTTLDQHFVIPLHHDLENLTLDIDMTNDQPTRVLAPIERLPVEIFDQIIPRLAVDTPVNGYTPRNKDLASCLLVSRTFYLMTLSTLYARVTFPHSSIFSKFLAHITKYPELGHLVRRLDFSQFTSVGLGRTRKMQMEILNLTATTLLNCLNLTPKLKEFLAAESMDMDIDVKVLEKIFFELPMLEAVDFCGSTTPSFMKDVTTVLSSNNPRIPEVFRLKRVGFHGCNTIPSSVFDTILPRFNNITHLDLTHTQVTDDTIHNLPRTARLTHLSLSKCNKLKGPAVVDFLANHPAVRNLVVLNLHYDISRYRLLSSTDVEELLPVLPETLRSLNLSGAKINASHIPELRRLATFVEELSVGHADLTLHDINALFQEVDDDGNIIEGYHRSNIRYLDLIGISAITPLSIILAGKNESLLRRETFPLQVLELSEKVTDGLKERSASGNKFGWTVKTDNRRGWYVRSSAGFDAGGNDIEKALRQDDGSRCWKMGGKWWGSRKIGMANAELAGIYGYYAFGK</sequence>
<protein>
    <submittedName>
        <fullName evidence="1">Similar to F-box protein YLR352W acc. no. Q06479</fullName>
    </submittedName>
</protein>
<dbReference type="OrthoDB" id="9994419at2759"/>
<evidence type="ECO:0000313" key="1">
    <source>
        <dbReference type="EMBL" id="CCX31617.1"/>
    </source>
</evidence>
<keyword evidence="2" id="KW-1185">Reference proteome</keyword>
<dbReference type="InterPro" id="IPR032675">
    <property type="entry name" value="LRR_dom_sf"/>
</dbReference>
<name>U4LJ76_PYROM</name>
<accession>U4LJ76</accession>
<dbReference type="STRING" id="1076935.U4LJ76"/>
<dbReference type="Proteomes" id="UP000018144">
    <property type="component" value="Unassembled WGS sequence"/>
</dbReference>